<dbReference type="PANTHER" id="PTHR35526:SF3">
    <property type="entry name" value="ANTI-SIGMA-F FACTOR RSBW"/>
    <property type="match status" value="1"/>
</dbReference>
<evidence type="ECO:0000313" key="4">
    <source>
        <dbReference type="Proteomes" id="UP000236047"/>
    </source>
</evidence>
<organism evidence="3 4">
    <name type="scientific">Streptomyces noursei</name>
    <name type="common">Streptomyces albulus</name>
    <dbReference type="NCBI Taxonomy" id="1971"/>
    <lineage>
        <taxon>Bacteria</taxon>
        <taxon>Bacillati</taxon>
        <taxon>Actinomycetota</taxon>
        <taxon>Actinomycetes</taxon>
        <taxon>Kitasatosporales</taxon>
        <taxon>Streptomycetaceae</taxon>
        <taxon>Streptomyces</taxon>
    </lineage>
</organism>
<dbReference type="Proteomes" id="UP000236047">
    <property type="component" value="Unassembled WGS sequence"/>
</dbReference>
<accession>A0A2N8PRA4</accession>
<keyword evidence="1" id="KW-0808">Transferase</keyword>
<dbReference type="GO" id="GO:0004674">
    <property type="term" value="F:protein serine/threonine kinase activity"/>
    <property type="evidence" value="ECO:0007669"/>
    <property type="project" value="UniProtKB-KW"/>
</dbReference>
<reference evidence="4" key="1">
    <citation type="submission" date="2015-09" db="EMBL/GenBank/DDBJ databases">
        <authorList>
            <person name="Graham D.E."/>
            <person name="Mahan K.M."/>
            <person name="Klingeman D.M."/>
            <person name="Fida T."/>
            <person name="Giannone R.J."/>
            <person name="Hettich R.L."/>
            <person name="Parry R.J."/>
            <person name="Spain J.C."/>
        </authorList>
    </citation>
    <scope>NUCLEOTIDE SEQUENCE [LARGE SCALE GENOMIC DNA]</scope>
    <source>
        <strain evidence="4">JCM 4701</strain>
    </source>
</reference>
<dbReference type="EMBL" id="LJSN01000001">
    <property type="protein sequence ID" value="PNE43568.1"/>
    <property type="molecule type" value="Genomic_DNA"/>
</dbReference>
<dbReference type="AlphaFoldDB" id="A0A2N8PRA4"/>
<keyword evidence="1" id="KW-0418">Kinase</keyword>
<protein>
    <recommendedName>
        <fullName evidence="2">Histidine kinase/HSP90-like ATPase domain-containing protein</fullName>
    </recommendedName>
</protein>
<dbReference type="InterPro" id="IPR050267">
    <property type="entry name" value="Anti-sigma-factor_SerPK"/>
</dbReference>
<gene>
    <name evidence="3" type="ORF">AOB60_00835</name>
</gene>
<dbReference type="InterPro" id="IPR003594">
    <property type="entry name" value="HATPase_dom"/>
</dbReference>
<dbReference type="Gene3D" id="3.30.565.10">
    <property type="entry name" value="Histidine kinase-like ATPase, C-terminal domain"/>
    <property type="match status" value="1"/>
</dbReference>
<keyword evidence="1" id="KW-0723">Serine/threonine-protein kinase</keyword>
<feature type="domain" description="Histidine kinase/HSP90-like ATPase" evidence="2">
    <location>
        <begin position="10"/>
        <end position="110"/>
    </location>
</feature>
<sequence>MPEHEGRWVGHLRRISAAKLRHWGFPGLVEDTKSAISELVTNALLHGMGDKVAFRFLLTIDVLALEVDDGSPERAHVNTADPDDENGRGMFIVSALSTLCGVSPDGTKTWCVLTIPTTPRRSR</sequence>
<dbReference type="SUPFAM" id="SSF55874">
    <property type="entry name" value="ATPase domain of HSP90 chaperone/DNA topoisomerase II/histidine kinase"/>
    <property type="match status" value="1"/>
</dbReference>
<evidence type="ECO:0000259" key="2">
    <source>
        <dbReference type="Pfam" id="PF13581"/>
    </source>
</evidence>
<dbReference type="CDD" id="cd16936">
    <property type="entry name" value="HATPase_RsbW-like"/>
    <property type="match status" value="1"/>
</dbReference>
<evidence type="ECO:0000256" key="1">
    <source>
        <dbReference type="ARBA" id="ARBA00022527"/>
    </source>
</evidence>
<comment type="caution">
    <text evidence="3">The sequence shown here is derived from an EMBL/GenBank/DDBJ whole genome shotgun (WGS) entry which is preliminary data.</text>
</comment>
<evidence type="ECO:0000313" key="3">
    <source>
        <dbReference type="EMBL" id="PNE43568.1"/>
    </source>
</evidence>
<dbReference type="InterPro" id="IPR036890">
    <property type="entry name" value="HATPase_C_sf"/>
</dbReference>
<dbReference type="Pfam" id="PF13581">
    <property type="entry name" value="HATPase_c_2"/>
    <property type="match status" value="1"/>
</dbReference>
<proteinExistence type="predicted"/>
<dbReference type="PANTHER" id="PTHR35526">
    <property type="entry name" value="ANTI-SIGMA-F FACTOR RSBW-RELATED"/>
    <property type="match status" value="1"/>
</dbReference>
<name>A0A2N8PRA4_STRNR</name>
<keyword evidence="4" id="KW-1185">Reference proteome</keyword>